<keyword evidence="1 4" id="KW-0663">Pyridoxal phosphate</keyword>
<dbReference type="AlphaFoldDB" id="A0A0D2K035"/>
<dbReference type="CDD" id="cd00616">
    <property type="entry name" value="AHBA_syn"/>
    <property type="match status" value="1"/>
</dbReference>
<protein>
    <submittedName>
        <fullName evidence="6">Pleiotropic regulatory protein</fullName>
    </submittedName>
</protein>
<evidence type="ECO:0000256" key="1">
    <source>
        <dbReference type="ARBA" id="ARBA00022898"/>
    </source>
</evidence>
<feature type="modified residue" description="N6-(pyridoxal phosphate)lysine" evidence="4">
    <location>
        <position position="203"/>
    </location>
</feature>
<evidence type="ECO:0000313" key="7">
    <source>
        <dbReference type="Proteomes" id="UP000032233"/>
    </source>
</evidence>
<dbReference type="PANTHER" id="PTHR30244:SF36">
    <property type="entry name" value="3-OXO-GLUCOSE-6-PHOSPHATE:GLUTAMATE AMINOTRANSFERASE"/>
    <property type="match status" value="1"/>
</dbReference>
<comment type="similarity">
    <text evidence="2 5">Belongs to the DegT/DnrJ/EryC1 family.</text>
</comment>
<evidence type="ECO:0000256" key="5">
    <source>
        <dbReference type="RuleBase" id="RU004508"/>
    </source>
</evidence>
<dbReference type="GO" id="GO:0000271">
    <property type="term" value="P:polysaccharide biosynthetic process"/>
    <property type="evidence" value="ECO:0007669"/>
    <property type="project" value="TreeGrafter"/>
</dbReference>
<keyword evidence="7" id="KW-1185">Reference proteome</keyword>
<dbReference type="GO" id="GO:0008483">
    <property type="term" value="F:transaminase activity"/>
    <property type="evidence" value="ECO:0007669"/>
    <property type="project" value="TreeGrafter"/>
</dbReference>
<evidence type="ECO:0000313" key="6">
    <source>
        <dbReference type="EMBL" id="KIX15100.1"/>
    </source>
</evidence>
<dbReference type="Gene3D" id="3.40.640.10">
    <property type="entry name" value="Type I PLP-dependent aspartate aminotransferase-like (Major domain)"/>
    <property type="match status" value="1"/>
</dbReference>
<dbReference type="SUPFAM" id="SSF53383">
    <property type="entry name" value="PLP-dependent transferases"/>
    <property type="match status" value="1"/>
</dbReference>
<dbReference type="PIRSF" id="PIRSF000390">
    <property type="entry name" value="PLP_StrS"/>
    <property type="match status" value="1"/>
</dbReference>
<organism evidence="6 7">
    <name type="scientific">Dethiosulfatarculus sandiegensis</name>
    <dbReference type="NCBI Taxonomy" id="1429043"/>
    <lineage>
        <taxon>Bacteria</taxon>
        <taxon>Pseudomonadati</taxon>
        <taxon>Thermodesulfobacteriota</taxon>
        <taxon>Desulfarculia</taxon>
        <taxon>Desulfarculales</taxon>
        <taxon>Desulfarculaceae</taxon>
        <taxon>Dethiosulfatarculus</taxon>
    </lineage>
</organism>
<dbReference type="OrthoDB" id="9810913at2"/>
<dbReference type="PATRIC" id="fig|1429043.3.peg.1040"/>
<proteinExistence type="inferred from homology"/>
<dbReference type="RefSeq" id="WP_044347027.1">
    <property type="nucleotide sequence ID" value="NZ_AZAC01000004.1"/>
</dbReference>
<dbReference type="InterPro" id="IPR000653">
    <property type="entry name" value="DegT/StrS_aminotransferase"/>
</dbReference>
<evidence type="ECO:0000256" key="2">
    <source>
        <dbReference type="ARBA" id="ARBA00037999"/>
    </source>
</evidence>
<accession>A0A0D2K035</accession>
<sequence length="394" mass="42841">MSATNPVTVPMLDLKAQFAQIKDEIMRPVGEIFEKQAFILGPAVADMEEELARYLGVGHTVGVASGTDALLLSLMALGIGPGDEVITTPFTFFATAGSIMRTGAKPVFVDIDPDTYNIDPKALEALLEGENKPAKAKAIIPVHLFGQPADMDEIMELAGKHGLYVVEDAAQAISCAYPSRIAGKDIMIGGIGTTGCFSFFPSKNLGGAGDGGLISTNNDELAAKLRSMRTHGSHPQEKYRHLYLGGNFRLDALQAVVVSAKLPHLDSWSQGRRENAEHYNRLFKDSGLLDKELVSTPFRKWPECERSHIYNQYVIRAKDRDGVMAALKQAKVGCAIYYPIPMHLLECFASLGGKKGDLPQAEKAAAEVLAIPVYPELTTEQKERVVEVISEFYA</sequence>
<dbReference type="Gene3D" id="3.90.1150.10">
    <property type="entry name" value="Aspartate Aminotransferase, domain 1"/>
    <property type="match status" value="1"/>
</dbReference>
<reference evidence="6 7" key="1">
    <citation type="submission" date="2013-11" db="EMBL/GenBank/DDBJ databases">
        <title>Metagenomic analysis of a methanogenic consortium involved in long chain n-alkane degradation.</title>
        <authorList>
            <person name="Davidova I.A."/>
            <person name="Callaghan A.V."/>
            <person name="Wawrik B."/>
            <person name="Pruitt S."/>
            <person name="Marks C."/>
            <person name="Duncan K.E."/>
            <person name="Suflita J.M."/>
        </authorList>
    </citation>
    <scope>NUCLEOTIDE SEQUENCE [LARGE SCALE GENOMIC DNA]</scope>
    <source>
        <strain evidence="6 7">SPR</strain>
    </source>
</reference>
<feature type="active site" description="Proton acceptor" evidence="3">
    <location>
        <position position="203"/>
    </location>
</feature>
<dbReference type="EMBL" id="AZAC01000004">
    <property type="protein sequence ID" value="KIX15100.1"/>
    <property type="molecule type" value="Genomic_DNA"/>
</dbReference>
<dbReference type="STRING" id="1429043.X474_04865"/>
<evidence type="ECO:0000256" key="3">
    <source>
        <dbReference type="PIRSR" id="PIRSR000390-1"/>
    </source>
</evidence>
<dbReference type="GO" id="GO:0030170">
    <property type="term" value="F:pyridoxal phosphate binding"/>
    <property type="evidence" value="ECO:0007669"/>
    <property type="project" value="TreeGrafter"/>
</dbReference>
<gene>
    <name evidence="6" type="ORF">X474_04865</name>
</gene>
<dbReference type="InterPro" id="IPR015424">
    <property type="entry name" value="PyrdxlP-dep_Trfase"/>
</dbReference>
<name>A0A0D2K035_9BACT</name>
<dbReference type="InterPro" id="IPR015422">
    <property type="entry name" value="PyrdxlP-dep_Trfase_small"/>
</dbReference>
<dbReference type="Proteomes" id="UP000032233">
    <property type="component" value="Unassembled WGS sequence"/>
</dbReference>
<dbReference type="InterPro" id="IPR015421">
    <property type="entry name" value="PyrdxlP-dep_Trfase_major"/>
</dbReference>
<evidence type="ECO:0000256" key="4">
    <source>
        <dbReference type="PIRSR" id="PIRSR000390-2"/>
    </source>
</evidence>
<comment type="caution">
    <text evidence="6">The sequence shown here is derived from an EMBL/GenBank/DDBJ whole genome shotgun (WGS) entry which is preliminary data.</text>
</comment>
<dbReference type="Pfam" id="PF01041">
    <property type="entry name" value="DegT_DnrJ_EryC1"/>
    <property type="match status" value="1"/>
</dbReference>
<dbReference type="PANTHER" id="PTHR30244">
    <property type="entry name" value="TRANSAMINASE"/>
    <property type="match status" value="1"/>
</dbReference>
<dbReference type="InParanoid" id="A0A0D2K035"/>